<dbReference type="EMBL" id="MNCJ02000318">
    <property type="protein sequence ID" value="KAF5812857.1"/>
    <property type="molecule type" value="Genomic_DNA"/>
</dbReference>
<name>A0A9K3NTR1_HELAN</name>
<accession>A0A9K3NTR1</accession>
<reference evidence="1" key="2">
    <citation type="submission" date="2020-06" db="EMBL/GenBank/DDBJ databases">
        <title>Helianthus annuus Genome sequencing and assembly Release 2.</title>
        <authorList>
            <person name="Gouzy J."/>
            <person name="Langlade N."/>
            <person name="Munos S."/>
        </authorList>
    </citation>
    <scope>NUCLEOTIDE SEQUENCE</scope>
    <source>
        <tissue evidence="1">Leaves</tissue>
    </source>
</reference>
<gene>
    <name evidence="1" type="ORF">HanXRQr2_Chr03g0091391</name>
</gene>
<protein>
    <submittedName>
        <fullName evidence="1">Uncharacterized protein</fullName>
    </submittedName>
</protein>
<evidence type="ECO:0000313" key="1">
    <source>
        <dbReference type="EMBL" id="KAF5812857.1"/>
    </source>
</evidence>
<dbReference type="AlphaFoldDB" id="A0A9K3NTR1"/>
<comment type="caution">
    <text evidence="1">The sequence shown here is derived from an EMBL/GenBank/DDBJ whole genome shotgun (WGS) entry which is preliminary data.</text>
</comment>
<organism evidence="1 2">
    <name type="scientific">Helianthus annuus</name>
    <name type="common">Common sunflower</name>
    <dbReference type="NCBI Taxonomy" id="4232"/>
    <lineage>
        <taxon>Eukaryota</taxon>
        <taxon>Viridiplantae</taxon>
        <taxon>Streptophyta</taxon>
        <taxon>Embryophyta</taxon>
        <taxon>Tracheophyta</taxon>
        <taxon>Spermatophyta</taxon>
        <taxon>Magnoliopsida</taxon>
        <taxon>eudicotyledons</taxon>
        <taxon>Gunneridae</taxon>
        <taxon>Pentapetalae</taxon>
        <taxon>asterids</taxon>
        <taxon>campanulids</taxon>
        <taxon>Asterales</taxon>
        <taxon>Asteraceae</taxon>
        <taxon>Asteroideae</taxon>
        <taxon>Heliantheae alliance</taxon>
        <taxon>Heliantheae</taxon>
        <taxon>Helianthus</taxon>
    </lineage>
</organism>
<sequence length="50" mass="5611">MLASGKGVWLNEEFILSSANGELRSLISKLCWSMQVFTFGSVPLKREVYS</sequence>
<proteinExistence type="predicted"/>
<evidence type="ECO:0000313" key="2">
    <source>
        <dbReference type="Proteomes" id="UP000215914"/>
    </source>
</evidence>
<dbReference type="Gramene" id="mRNA:HanXRQr2_Chr03g0091391">
    <property type="protein sequence ID" value="mRNA:HanXRQr2_Chr03g0091391"/>
    <property type="gene ID" value="HanXRQr2_Chr03g0091391"/>
</dbReference>
<keyword evidence="2" id="KW-1185">Reference proteome</keyword>
<dbReference type="Proteomes" id="UP000215914">
    <property type="component" value="Unassembled WGS sequence"/>
</dbReference>
<reference evidence="1" key="1">
    <citation type="journal article" date="2017" name="Nature">
        <title>The sunflower genome provides insights into oil metabolism, flowering and Asterid evolution.</title>
        <authorList>
            <person name="Badouin H."/>
            <person name="Gouzy J."/>
            <person name="Grassa C.J."/>
            <person name="Murat F."/>
            <person name="Staton S.E."/>
            <person name="Cottret L."/>
            <person name="Lelandais-Briere C."/>
            <person name="Owens G.L."/>
            <person name="Carrere S."/>
            <person name="Mayjonade B."/>
            <person name="Legrand L."/>
            <person name="Gill N."/>
            <person name="Kane N.C."/>
            <person name="Bowers J.E."/>
            <person name="Hubner S."/>
            <person name="Bellec A."/>
            <person name="Berard A."/>
            <person name="Berges H."/>
            <person name="Blanchet N."/>
            <person name="Boniface M.C."/>
            <person name="Brunel D."/>
            <person name="Catrice O."/>
            <person name="Chaidir N."/>
            <person name="Claudel C."/>
            <person name="Donnadieu C."/>
            <person name="Faraut T."/>
            <person name="Fievet G."/>
            <person name="Helmstetter N."/>
            <person name="King M."/>
            <person name="Knapp S.J."/>
            <person name="Lai Z."/>
            <person name="Le Paslier M.C."/>
            <person name="Lippi Y."/>
            <person name="Lorenzon L."/>
            <person name="Mandel J.R."/>
            <person name="Marage G."/>
            <person name="Marchand G."/>
            <person name="Marquand E."/>
            <person name="Bret-Mestries E."/>
            <person name="Morien E."/>
            <person name="Nambeesan S."/>
            <person name="Nguyen T."/>
            <person name="Pegot-Espagnet P."/>
            <person name="Pouilly N."/>
            <person name="Raftis F."/>
            <person name="Sallet E."/>
            <person name="Schiex T."/>
            <person name="Thomas J."/>
            <person name="Vandecasteele C."/>
            <person name="Vares D."/>
            <person name="Vear F."/>
            <person name="Vautrin S."/>
            <person name="Crespi M."/>
            <person name="Mangin B."/>
            <person name="Burke J.M."/>
            <person name="Salse J."/>
            <person name="Munos S."/>
            <person name="Vincourt P."/>
            <person name="Rieseberg L.H."/>
            <person name="Langlade N.B."/>
        </authorList>
    </citation>
    <scope>NUCLEOTIDE SEQUENCE</scope>
    <source>
        <tissue evidence="1">Leaves</tissue>
    </source>
</reference>